<dbReference type="InterPro" id="IPR044831">
    <property type="entry name" value="Ccp1-like"/>
</dbReference>
<reference evidence="8" key="1">
    <citation type="journal article" date="2020" name="J. Eukaryot. Microbiol.">
        <title>De novo Sequencing, Assembly and Annotation of the Transcriptome for the Free-Living Testate Amoeba Arcella intermedia.</title>
        <authorList>
            <person name="Ribeiro G.M."/>
            <person name="Porfirio-Sousa A.L."/>
            <person name="Maurer-Alcala X.X."/>
            <person name="Katz L.A."/>
            <person name="Lahr D.J.G."/>
        </authorList>
    </citation>
    <scope>NUCLEOTIDE SEQUENCE</scope>
</reference>
<dbReference type="InterPro" id="IPR010255">
    <property type="entry name" value="Haem_peroxidase_sf"/>
</dbReference>
<evidence type="ECO:0000256" key="3">
    <source>
        <dbReference type="ARBA" id="ARBA00022723"/>
    </source>
</evidence>
<dbReference type="Gene3D" id="1.10.420.10">
    <property type="entry name" value="Peroxidase, domain 2"/>
    <property type="match status" value="1"/>
</dbReference>
<evidence type="ECO:0000256" key="5">
    <source>
        <dbReference type="ARBA" id="ARBA00023004"/>
    </source>
</evidence>
<dbReference type="PROSITE" id="PS50873">
    <property type="entry name" value="PEROXIDASE_4"/>
    <property type="match status" value="1"/>
</dbReference>
<name>A0A6B2L3X9_9EUKA</name>
<dbReference type="InterPro" id="IPR002207">
    <property type="entry name" value="Peroxidase_I"/>
</dbReference>
<evidence type="ECO:0000256" key="1">
    <source>
        <dbReference type="ARBA" id="ARBA00022559"/>
    </source>
</evidence>
<dbReference type="SUPFAM" id="SSF48113">
    <property type="entry name" value="Heme-dependent peroxidases"/>
    <property type="match status" value="1"/>
</dbReference>
<proteinExistence type="inferred from homology"/>
<evidence type="ECO:0000256" key="4">
    <source>
        <dbReference type="ARBA" id="ARBA00023002"/>
    </source>
</evidence>
<dbReference type="PANTHER" id="PTHR31356:SF36">
    <property type="entry name" value="L-ASCORBATE PEROXIDASE 3"/>
    <property type="match status" value="1"/>
</dbReference>
<dbReference type="GO" id="GO:0020037">
    <property type="term" value="F:heme binding"/>
    <property type="evidence" value="ECO:0007669"/>
    <property type="project" value="InterPro"/>
</dbReference>
<dbReference type="AlphaFoldDB" id="A0A6B2L3X9"/>
<dbReference type="GO" id="GO:0046872">
    <property type="term" value="F:metal ion binding"/>
    <property type="evidence" value="ECO:0007669"/>
    <property type="project" value="UniProtKB-KW"/>
</dbReference>
<keyword evidence="3" id="KW-0479">Metal-binding</keyword>
<dbReference type="PRINTS" id="PR00459">
    <property type="entry name" value="ASPEROXIDASE"/>
</dbReference>
<dbReference type="GO" id="GO:0004601">
    <property type="term" value="F:peroxidase activity"/>
    <property type="evidence" value="ECO:0007669"/>
    <property type="project" value="UniProtKB-KW"/>
</dbReference>
<sequence>MNKDGCDCVREEKMFPQLVFFALLAIACGRRMPDLDCPAYESVYLAIDNEITENPHLLPTLVRLAFHDCVGECCDGCLNFDDPHNAGLREAFEEIEEIYDDNNFDKVLSRSDFWQLAANVALVRGGMNKDCRVKPCPFFDLQYRYGRKDCSTSPVHDEADDAGSGLGDWKEVQRVLAGNFDLDDKEIVTLLGAHSLGGAHPKNSGFRYNWQDDFLTFDNSYYVNLINLRYKQEDAVSDTELEIEMGAEAEAADEVGVAAVGKGKKEKPVLLQFASTGKKLPNERRNPFEAPDEGLGESELLMLNVDMSLVREVQGVKNKKGDYTGELKCYSERYGKKVWIDPGVIDQVSTCEEAYTRDIVEDYAEHIEHFYDDFPAVWDKMNSHGTRGLKVPSSKDGSCGYCIPQGAYCVPGFEKSGSCCPGLKCDDYVCRPKTHREEEWYHYRN</sequence>
<feature type="domain" description="Plant heme peroxidase family profile" evidence="7">
    <location>
        <begin position="39"/>
        <end position="400"/>
    </location>
</feature>
<dbReference type="Pfam" id="PF00141">
    <property type="entry name" value="peroxidase"/>
    <property type="match status" value="1"/>
</dbReference>
<evidence type="ECO:0000313" key="8">
    <source>
        <dbReference type="EMBL" id="NDV31684.1"/>
    </source>
</evidence>
<evidence type="ECO:0000259" key="7">
    <source>
        <dbReference type="PROSITE" id="PS50873"/>
    </source>
</evidence>
<protein>
    <recommendedName>
        <fullName evidence="7">Plant heme peroxidase family profile domain-containing protein</fullName>
    </recommendedName>
</protein>
<organism evidence="8">
    <name type="scientific">Arcella intermedia</name>
    <dbReference type="NCBI Taxonomy" id="1963864"/>
    <lineage>
        <taxon>Eukaryota</taxon>
        <taxon>Amoebozoa</taxon>
        <taxon>Tubulinea</taxon>
        <taxon>Elardia</taxon>
        <taxon>Arcellinida</taxon>
        <taxon>Sphaerothecina</taxon>
        <taxon>Arcellidae</taxon>
        <taxon>Arcella</taxon>
    </lineage>
</organism>
<evidence type="ECO:0000256" key="6">
    <source>
        <dbReference type="RuleBase" id="RU004241"/>
    </source>
</evidence>
<dbReference type="PRINTS" id="PR00458">
    <property type="entry name" value="PEROXIDASE"/>
</dbReference>
<dbReference type="InterPro" id="IPR002016">
    <property type="entry name" value="Haem_peroxidase"/>
</dbReference>
<comment type="similarity">
    <text evidence="6">Belongs to the peroxidase family.</text>
</comment>
<dbReference type="CDD" id="cd00314">
    <property type="entry name" value="plant_peroxidase_like"/>
    <property type="match status" value="1"/>
</dbReference>
<keyword evidence="2" id="KW-0349">Heme</keyword>
<dbReference type="GO" id="GO:0042744">
    <property type="term" value="P:hydrogen peroxide catabolic process"/>
    <property type="evidence" value="ECO:0007669"/>
    <property type="project" value="TreeGrafter"/>
</dbReference>
<dbReference type="GO" id="GO:0000302">
    <property type="term" value="P:response to reactive oxygen species"/>
    <property type="evidence" value="ECO:0007669"/>
    <property type="project" value="TreeGrafter"/>
</dbReference>
<keyword evidence="1" id="KW-0575">Peroxidase</keyword>
<dbReference type="Gene3D" id="1.10.520.10">
    <property type="match status" value="1"/>
</dbReference>
<dbReference type="PROSITE" id="PS00435">
    <property type="entry name" value="PEROXIDASE_1"/>
    <property type="match status" value="1"/>
</dbReference>
<dbReference type="PROSITE" id="PS51257">
    <property type="entry name" value="PROKAR_LIPOPROTEIN"/>
    <property type="match status" value="1"/>
</dbReference>
<evidence type="ECO:0000256" key="2">
    <source>
        <dbReference type="ARBA" id="ARBA00022617"/>
    </source>
</evidence>
<keyword evidence="5" id="KW-0408">Iron</keyword>
<dbReference type="InterPro" id="IPR019793">
    <property type="entry name" value="Peroxidases_heam-ligand_BS"/>
</dbReference>
<keyword evidence="4" id="KW-0560">Oxidoreductase</keyword>
<dbReference type="PANTHER" id="PTHR31356">
    <property type="entry name" value="THYLAKOID LUMENAL 29 KDA PROTEIN, CHLOROPLASTIC-RELATED"/>
    <property type="match status" value="1"/>
</dbReference>
<dbReference type="GO" id="GO:0034599">
    <property type="term" value="P:cellular response to oxidative stress"/>
    <property type="evidence" value="ECO:0007669"/>
    <property type="project" value="InterPro"/>
</dbReference>
<dbReference type="EMBL" id="GIBP01002715">
    <property type="protein sequence ID" value="NDV31684.1"/>
    <property type="molecule type" value="Transcribed_RNA"/>
</dbReference>
<accession>A0A6B2L3X9</accession>